<dbReference type="SMART" id="SM00028">
    <property type="entry name" value="TPR"/>
    <property type="match status" value="5"/>
</dbReference>
<name>A0A317EPF5_9SPHI</name>
<dbReference type="Gene3D" id="1.25.40.10">
    <property type="entry name" value="Tetratricopeptide repeat domain"/>
    <property type="match status" value="3"/>
</dbReference>
<evidence type="ECO:0000256" key="1">
    <source>
        <dbReference type="PROSITE-ProRule" id="PRU00339"/>
    </source>
</evidence>
<evidence type="ECO:0000313" key="3">
    <source>
        <dbReference type="Proteomes" id="UP000245379"/>
    </source>
</evidence>
<evidence type="ECO:0000313" key="2">
    <source>
        <dbReference type="EMBL" id="PWS27176.1"/>
    </source>
</evidence>
<dbReference type="Proteomes" id="UP000245379">
    <property type="component" value="Unassembled WGS sequence"/>
</dbReference>
<dbReference type="InterPro" id="IPR019734">
    <property type="entry name" value="TPR_rpt"/>
</dbReference>
<proteinExistence type="predicted"/>
<dbReference type="EMBL" id="QGNZ01000003">
    <property type="protein sequence ID" value="PWS27176.1"/>
    <property type="molecule type" value="Genomic_DNA"/>
</dbReference>
<feature type="repeat" description="TPR" evidence="1">
    <location>
        <begin position="304"/>
        <end position="337"/>
    </location>
</feature>
<dbReference type="PROSITE" id="PS50005">
    <property type="entry name" value="TPR"/>
    <property type="match status" value="1"/>
</dbReference>
<sequence length="930" mass="106946">MKKRTNKPLNPFLFFLCLLFAFGCITPKDTAVSRRMQNLTARYNYIYNSNVLLTEYNESLIQSYSDNYEKILPVYFDPEPEVNLVLKPDVANKQLDEVIFKGQTIINDKSFSNYIDDAYMLLGKANYLKGNYFIASEYFDYTAKTYGKDLKTFIMALNWKARSQMELNNMDYANKILDTMLRAEDELKKDLAEPLATTAQMRIYQKRYKEAILLLETAIRIADEKQLRIRWQYILAQLQEKENDFQNAFINYNKVENSNASFEMYFHANLQRIKLKALISGYKVDEEKALLSLLKDDKNFDYTDQIYYQVGELFSKEGNLIKAEENYLKSVRKSTKNQNQKALAYLKIADLNFKSFKNYIKAKLYYDSTVLSLPKNFPDYDNIVKKANNLQFLTDRYTIISKEDTLQAIARLPESQRENRVRAFLTPKVSPLSTTATTNQFLNDPNAPNQSLNSAAGSGNTFYFNNNAAISNGFADFKKRWGNRQLEDNWRLSVRSSAQENNQILAGGNVANGISPANDPNGPLSNIQTALEKQYLTSLPTTADLISKSNQKIIDAYFDIASFYQQELNDKSEATKVYLELLKRFPDNNHLVAVYYSLHLNYKGIDEGKSNEYRQLVLTKFPNSNFAKTILDPSFSEKQKQLENVAINNYNMAFNTYLKKDYRDLVNQANENIKAFPNNELAPQYAYLKAIAVGRTSKLDALLAEFNAITSLYPDDKIITPLVKDHLKYIDANLAEFKQRPVALIDFDANEPRFVNQVKTEIAAPKPIEKSVNAADEPKIAVTKPVENAVEKPVEQPTEKPVVNPTKPASIFSTATSDTYYYVIDVADATITLSSSRFGLGQFNRGNYPDNDLVHKLIELDNDQLIYVTSFIDLEDAKIYQESIKGQLKNIMKVPENLYKGFIISKENFDKLKDRQRINEYLEFYKNNYQ</sequence>
<dbReference type="RefSeq" id="WP_109926509.1">
    <property type="nucleotide sequence ID" value="NZ_QGNZ01000003.1"/>
</dbReference>
<dbReference type="InterPro" id="IPR011990">
    <property type="entry name" value="TPR-like_helical_dom_sf"/>
</dbReference>
<keyword evidence="3" id="KW-1185">Reference proteome</keyword>
<accession>A0A317EPF5</accession>
<organism evidence="2 3">
    <name type="scientific">Pedobacter yonginense</name>
    <dbReference type="NCBI Taxonomy" id="651869"/>
    <lineage>
        <taxon>Bacteria</taxon>
        <taxon>Pseudomonadati</taxon>
        <taxon>Bacteroidota</taxon>
        <taxon>Sphingobacteriia</taxon>
        <taxon>Sphingobacteriales</taxon>
        <taxon>Sphingobacteriaceae</taxon>
        <taxon>Pedobacter</taxon>
    </lineage>
</organism>
<dbReference type="SUPFAM" id="SSF48452">
    <property type="entry name" value="TPR-like"/>
    <property type="match status" value="1"/>
</dbReference>
<dbReference type="SUPFAM" id="SSF81901">
    <property type="entry name" value="HCP-like"/>
    <property type="match status" value="1"/>
</dbReference>
<keyword evidence="1" id="KW-0802">TPR repeat</keyword>
<dbReference type="AlphaFoldDB" id="A0A317EPF5"/>
<dbReference type="PROSITE" id="PS51257">
    <property type="entry name" value="PROKAR_LIPOPROTEIN"/>
    <property type="match status" value="1"/>
</dbReference>
<reference evidence="2 3" key="1">
    <citation type="submission" date="2018-05" db="EMBL/GenBank/DDBJ databases">
        <title>Pedobacter paludis sp. nov., isolated from wetland soil.</title>
        <authorList>
            <person name="Zhang Y."/>
            <person name="Wang G."/>
        </authorList>
    </citation>
    <scope>NUCLEOTIDE SEQUENCE [LARGE SCALE GENOMIC DNA]</scope>
    <source>
        <strain evidence="2 3">KCTC22721</strain>
    </source>
</reference>
<dbReference type="OrthoDB" id="1522549at2"/>
<gene>
    <name evidence="2" type="ORF">DHW03_14360</name>
</gene>
<protein>
    <submittedName>
        <fullName evidence="2">Gliding motility protein</fullName>
    </submittedName>
</protein>
<comment type="caution">
    <text evidence="2">The sequence shown here is derived from an EMBL/GenBank/DDBJ whole genome shotgun (WGS) entry which is preliminary data.</text>
</comment>